<feature type="transmembrane region" description="Helical" evidence="9">
    <location>
        <begin position="31"/>
        <end position="52"/>
    </location>
</feature>
<evidence type="ECO:0000259" key="11">
    <source>
        <dbReference type="Pfam" id="PF05922"/>
    </source>
</evidence>
<dbReference type="Gene3D" id="3.30.70.80">
    <property type="entry name" value="Peptidase S8 propeptide/proteinase inhibitor I9"/>
    <property type="match status" value="1"/>
</dbReference>
<evidence type="ECO:0000256" key="5">
    <source>
        <dbReference type="ARBA" id="ARBA00022825"/>
    </source>
</evidence>
<feature type="domain" description="Inhibitor I9" evidence="11">
    <location>
        <begin position="79"/>
        <end position="163"/>
    </location>
</feature>
<feature type="domain" description="Peptidase S8/S53" evidence="10">
    <location>
        <begin position="207"/>
        <end position="421"/>
    </location>
</feature>
<dbReference type="InterPro" id="IPR034193">
    <property type="entry name" value="PCSK9_ProteinaseK-like"/>
</dbReference>
<accession>A0AAD6J5Z7</accession>
<dbReference type="InterPro" id="IPR037045">
    <property type="entry name" value="S8pro/Inhibitor_I9_sf"/>
</dbReference>
<evidence type="ECO:0000313" key="12">
    <source>
        <dbReference type="EMBL" id="KAJ6263910.1"/>
    </source>
</evidence>
<feature type="active site" description="Charge relay system" evidence="6">
    <location>
        <position position="404"/>
    </location>
</feature>
<feature type="region of interest" description="Disordered" evidence="8">
    <location>
        <begin position="332"/>
        <end position="353"/>
    </location>
</feature>
<dbReference type="InterPro" id="IPR023828">
    <property type="entry name" value="Peptidase_S8_Ser-AS"/>
</dbReference>
<dbReference type="CDD" id="cd04077">
    <property type="entry name" value="Peptidases_S8_PCSK9_ProteinaseK_like"/>
    <property type="match status" value="1"/>
</dbReference>
<dbReference type="InterPro" id="IPR010259">
    <property type="entry name" value="S8pro/Inhibitor_I9"/>
</dbReference>
<dbReference type="InterPro" id="IPR000209">
    <property type="entry name" value="Peptidase_S8/S53_dom"/>
</dbReference>
<protein>
    <submittedName>
        <fullName evidence="12">Oryzin</fullName>
    </submittedName>
</protein>
<evidence type="ECO:0000256" key="8">
    <source>
        <dbReference type="SAM" id="MobiDB-lite"/>
    </source>
</evidence>
<gene>
    <name evidence="12" type="ORF">Dda_0047</name>
</gene>
<keyword evidence="13" id="KW-1185">Reference proteome</keyword>
<keyword evidence="2 6" id="KW-0645">Protease</keyword>
<dbReference type="PRINTS" id="PR00723">
    <property type="entry name" value="SUBTILISIN"/>
</dbReference>
<dbReference type="InterPro" id="IPR015500">
    <property type="entry name" value="Peptidase_S8_subtilisin-rel"/>
</dbReference>
<dbReference type="GO" id="GO:0004252">
    <property type="term" value="F:serine-type endopeptidase activity"/>
    <property type="evidence" value="ECO:0007669"/>
    <property type="project" value="UniProtKB-UniRule"/>
</dbReference>
<dbReference type="PROSITE" id="PS51892">
    <property type="entry name" value="SUBTILASE"/>
    <property type="match status" value="1"/>
</dbReference>
<keyword evidence="9" id="KW-1133">Transmembrane helix</keyword>
<dbReference type="SUPFAM" id="SSF54897">
    <property type="entry name" value="Protease propeptides/inhibitors"/>
    <property type="match status" value="1"/>
</dbReference>
<dbReference type="AlphaFoldDB" id="A0AAD6J5Z7"/>
<dbReference type="PROSITE" id="PS00138">
    <property type="entry name" value="SUBTILASE_SER"/>
    <property type="match status" value="1"/>
</dbReference>
<evidence type="ECO:0000256" key="4">
    <source>
        <dbReference type="ARBA" id="ARBA00022801"/>
    </source>
</evidence>
<dbReference type="InterPro" id="IPR036852">
    <property type="entry name" value="Peptidase_S8/S53_dom_sf"/>
</dbReference>
<dbReference type="Pfam" id="PF05922">
    <property type="entry name" value="Inhibitor_I9"/>
    <property type="match status" value="1"/>
</dbReference>
<dbReference type="Proteomes" id="UP001221413">
    <property type="component" value="Unassembled WGS sequence"/>
</dbReference>
<feature type="active site" description="Charge relay system" evidence="6">
    <location>
        <position position="248"/>
    </location>
</feature>
<dbReference type="EMBL" id="JAQGDS010000001">
    <property type="protein sequence ID" value="KAJ6263910.1"/>
    <property type="molecule type" value="Genomic_DNA"/>
</dbReference>
<keyword evidence="9" id="KW-0812">Transmembrane</keyword>
<keyword evidence="4 6" id="KW-0378">Hydrolase</keyword>
<sequence length="465" mass="49941">MTPWTMDRLRGFLVSQDPRIRNLKVSTDVSLMRLLTTVSSTFSLLAAVLPFINFAGVATGLPFEAPAEPLSVQPSTSGKFIVVLKSQVSTGQLRNHTAWAASVHARNLQKRQSAGTSTDLPTGVGKTYDINKFKAYAGSFDAETLVEIKSNDDVDYIEEEQSVWLTGVRSQTHAPWGLSQISNKVSSLRPIEAIGKAGRYHYDATAGEGMYVYVLDTGIYTGHREFEGRAEHGYTAVPDADDADNVGHGSHVAGIAVGKRFGVAKKARVISVKVIDGNFSTNVIAMDGFRWAVEDIIAKNRQNTAVINMSIVRSFLDDILTFSLNFLTHHSSGTPSASNRTGPDPPSDSPASAISSITVGALNSDGTRYQKSNFGDSVAIWAPGSLIPSAGNTENSTIGYSGTSQAAPHVAGLISYLRALEGINGTDAVWQRLLDLAQKDVLKEDTLMGSPNVLAFNGMVQWITN</sequence>
<dbReference type="PANTHER" id="PTHR43806">
    <property type="entry name" value="PEPTIDASE S8"/>
    <property type="match status" value="1"/>
</dbReference>
<evidence type="ECO:0000256" key="7">
    <source>
        <dbReference type="RuleBase" id="RU003355"/>
    </source>
</evidence>
<evidence type="ECO:0000256" key="2">
    <source>
        <dbReference type="ARBA" id="ARBA00022670"/>
    </source>
</evidence>
<feature type="active site" description="Charge relay system" evidence="6">
    <location>
        <position position="216"/>
    </location>
</feature>
<evidence type="ECO:0000256" key="6">
    <source>
        <dbReference type="PROSITE-ProRule" id="PRU01240"/>
    </source>
</evidence>
<dbReference type="Pfam" id="PF00082">
    <property type="entry name" value="Peptidase_S8"/>
    <property type="match status" value="1"/>
</dbReference>
<evidence type="ECO:0000256" key="9">
    <source>
        <dbReference type="SAM" id="Phobius"/>
    </source>
</evidence>
<evidence type="ECO:0000256" key="3">
    <source>
        <dbReference type="ARBA" id="ARBA00022729"/>
    </source>
</evidence>
<dbReference type="Gene3D" id="3.40.50.200">
    <property type="entry name" value="Peptidase S8/S53 domain"/>
    <property type="match status" value="1"/>
</dbReference>
<dbReference type="GO" id="GO:0006508">
    <property type="term" value="P:proteolysis"/>
    <property type="evidence" value="ECO:0007669"/>
    <property type="project" value="UniProtKB-KW"/>
</dbReference>
<dbReference type="InterPro" id="IPR023827">
    <property type="entry name" value="Peptidase_S8_Asp-AS"/>
</dbReference>
<keyword evidence="9" id="KW-0472">Membrane</keyword>
<comment type="similarity">
    <text evidence="1 6 7">Belongs to the peptidase S8 family.</text>
</comment>
<comment type="caution">
    <text evidence="12">The sequence shown here is derived from an EMBL/GenBank/DDBJ whole genome shotgun (WGS) entry which is preliminary data.</text>
</comment>
<dbReference type="GO" id="GO:0005576">
    <property type="term" value="C:extracellular region"/>
    <property type="evidence" value="ECO:0007669"/>
    <property type="project" value="UniProtKB-ARBA"/>
</dbReference>
<dbReference type="PROSITE" id="PS00136">
    <property type="entry name" value="SUBTILASE_ASP"/>
    <property type="match status" value="1"/>
</dbReference>
<name>A0AAD6J5Z7_DREDA</name>
<feature type="compositionally biased region" description="Polar residues" evidence="8">
    <location>
        <begin position="332"/>
        <end position="341"/>
    </location>
</feature>
<keyword evidence="5 6" id="KW-0720">Serine protease</keyword>
<dbReference type="PROSITE" id="PS00137">
    <property type="entry name" value="SUBTILASE_HIS"/>
    <property type="match status" value="1"/>
</dbReference>
<evidence type="ECO:0000256" key="1">
    <source>
        <dbReference type="ARBA" id="ARBA00011073"/>
    </source>
</evidence>
<keyword evidence="3" id="KW-0732">Signal</keyword>
<proteinExistence type="inferred from homology"/>
<organism evidence="12 13">
    <name type="scientific">Drechslerella dactyloides</name>
    <name type="common">Nematode-trapping fungus</name>
    <name type="synonym">Arthrobotrys dactyloides</name>
    <dbReference type="NCBI Taxonomy" id="74499"/>
    <lineage>
        <taxon>Eukaryota</taxon>
        <taxon>Fungi</taxon>
        <taxon>Dikarya</taxon>
        <taxon>Ascomycota</taxon>
        <taxon>Pezizomycotina</taxon>
        <taxon>Orbiliomycetes</taxon>
        <taxon>Orbiliales</taxon>
        <taxon>Orbiliaceae</taxon>
        <taxon>Drechslerella</taxon>
    </lineage>
</organism>
<dbReference type="InterPro" id="IPR050131">
    <property type="entry name" value="Peptidase_S8_subtilisin-like"/>
</dbReference>
<evidence type="ECO:0000259" key="10">
    <source>
        <dbReference type="Pfam" id="PF00082"/>
    </source>
</evidence>
<dbReference type="InterPro" id="IPR022398">
    <property type="entry name" value="Peptidase_S8_His-AS"/>
</dbReference>
<evidence type="ECO:0000313" key="13">
    <source>
        <dbReference type="Proteomes" id="UP001221413"/>
    </source>
</evidence>
<reference evidence="12" key="1">
    <citation type="submission" date="2023-01" db="EMBL/GenBank/DDBJ databases">
        <title>The chitinases involved in constricting ring structure development in the nematode-trapping fungus Drechslerella dactyloides.</title>
        <authorList>
            <person name="Wang R."/>
            <person name="Zhang L."/>
            <person name="Tang P."/>
            <person name="Li S."/>
            <person name="Liang L."/>
        </authorList>
    </citation>
    <scope>NUCLEOTIDE SEQUENCE</scope>
    <source>
        <strain evidence="12">YMF1.00031</strain>
    </source>
</reference>
<dbReference type="PANTHER" id="PTHR43806:SF58">
    <property type="entry name" value="ALKALINE PROTEASE 1-RELATED"/>
    <property type="match status" value="1"/>
</dbReference>
<dbReference type="SUPFAM" id="SSF52743">
    <property type="entry name" value="Subtilisin-like"/>
    <property type="match status" value="1"/>
</dbReference>